<organism evidence="3 4">
    <name type="scientific">Streptomyces violascens</name>
    <dbReference type="NCBI Taxonomy" id="67381"/>
    <lineage>
        <taxon>Bacteria</taxon>
        <taxon>Bacillati</taxon>
        <taxon>Actinomycetota</taxon>
        <taxon>Actinomycetes</taxon>
        <taxon>Kitasatosporales</taxon>
        <taxon>Streptomycetaceae</taxon>
        <taxon>Streptomyces</taxon>
    </lineage>
</organism>
<feature type="transmembrane region" description="Helical" evidence="2">
    <location>
        <begin position="117"/>
        <end position="135"/>
    </location>
</feature>
<gene>
    <name evidence="3" type="ORF">Sviol_18030</name>
</gene>
<accession>A0ABQ3QJE4</accession>
<keyword evidence="4" id="KW-1185">Reference proteome</keyword>
<reference evidence="3" key="1">
    <citation type="submission" date="2024-05" db="EMBL/GenBank/DDBJ databases">
        <title>Whole genome shotgun sequence of Streptomyces violascens NBRC 12920.</title>
        <authorList>
            <person name="Komaki H."/>
            <person name="Tamura T."/>
        </authorList>
    </citation>
    <scope>NUCLEOTIDE SEQUENCE</scope>
    <source>
        <strain evidence="3">NBRC 12920</strain>
    </source>
</reference>
<keyword evidence="2" id="KW-0472">Membrane</keyword>
<evidence type="ECO:0000313" key="4">
    <source>
        <dbReference type="Proteomes" id="UP001050808"/>
    </source>
</evidence>
<keyword evidence="2" id="KW-0812">Transmembrane</keyword>
<sequence>MARADYDPTVLFVLAGFTVLGGLVALLAGAYGLRETRRVERAGAFAWALVKPAPQGSARPLLQFETADGHVLELPSPVPPSRREPLPPGASVRVSYDPEDPRTIVLLGRERTALDRTFMAAGAAIVLLGLTLAAASL</sequence>
<evidence type="ECO:0000256" key="2">
    <source>
        <dbReference type="SAM" id="Phobius"/>
    </source>
</evidence>
<evidence type="ECO:0000256" key="1">
    <source>
        <dbReference type="SAM" id="MobiDB-lite"/>
    </source>
</evidence>
<keyword evidence="2" id="KW-1133">Transmembrane helix</keyword>
<proteinExistence type="predicted"/>
<comment type="caution">
    <text evidence="3">The sequence shown here is derived from an EMBL/GenBank/DDBJ whole genome shotgun (WGS) entry which is preliminary data.</text>
</comment>
<dbReference type="Proteomes" id="UP001050808">
    <property type="component" value="Unassembled WGS sequence"/>
</dbReference>
<evidence type="ECO:0008006" key="5">
    <source>
        <dbReference type="Google" id="ProtNLM"/>
    </source>
</evidence>
<protein>
    <recommendedName>
        <fullName evidence="5">DUF3592 domain-containing protein</fullName>
    </recommendedName>
</protein>
<feature type="transmembrane region" description="Helical" evidence="2">
    <location>
        <begin position="12"/>
        <end position="33"/>
    </location>
</feature>
<evidence type="ECO:0000313" key="3">
    <source>
        <dbReference type="EMBL" id="GHI37395.1"/>
    </source>
</evidence>
<feature type="region of interest" description="Disordered" evidence="1">
    <location>
        <begin position="76"/>
        <end position="95"/>
    </location>
</feature>
<name>A0ABQ3QJE4_9ACTN</name>
<dbReference type="EMBL" id="BNDY01000002">
    <property type="protein sequence ID" value="GHI37395.1"/>
    <property type="molecule type" value="Genomic_DNA"/>
</dbReference>